<dbReference type="EMBL" id="CU468132">
    <property type="protein sequence ID" value="CAO94986.1"/>
    <property type="molecule type" value="Genomic_DNA"/>
</dbReference>
<evidence type="ECO:0000313" key="1">
    <source>
        <dbReference type="EMBL" id="CAO94986.1"/>
    </source>
</evidence>
<sequence length="167" mass="18576">MVQSLSDTCFMQNTKIAAADLRGELMDWLAKDILNGNIPQIARALGISVRTLSRKYDGSGDKDASSIREGDARLIRTIRYNEDGWLSAPVQDGDAFARFFVYDVPPIEVIEGMRMQHGLKQEVMASQIGCTPGAYRNRVMRNTATLTPPEYNLFLLSNGLHPNAQKV</sequence>
<proteinExistence type="predicted"/>
<dbReference type="KEGG" id="eta:ETA_pET450420"/>
<reference evidence="1 2" key="1">
    <citation type="journal article" date="2008" name="Environ. Microbiol.">
        <title>The genome of Erwinia tasmaniensis strain Et1/99, a non-pathogenic bacterium in the genus Erwinia.</title>
        <authorList>
            <person name="Kube M."/>
            <person name="Migdoll A.M."/>
            <person name="Mueller I."/>
            <person name="Kuhl H."/>
            <person name="Beck A."/>
            <person name="Reinhardt R."/>
            <person name="Geider K."/>
        </authorList>
    </citation>
    <scope>NUCLEOTIDE SEQUENCE [LARGE SCALE GENOMIC DNA]</scope>
    <source>
        <strain evidence="2">DSM 17950 / CFBP 7177 / CIP 109463 / NCPPB 4357 / Et1/99</strain>
        <plasmid evidence="2">pET45</plasmid>
    </source>
</reference>
<geneLocation type="plasmid" evidence="1 2">
    <name>pET45</name>
</geneLocation>
<protein>
    <submittedName>
        <fullName evidence="1">Uncharacterized protein</fullName>
    </submittedName>
</protein>
<name>B2VB50_ERWT9</name>
<dbReference type="Proteomes" id="UP000001726">
    <property type="component" value="Plasmid pET45"/>
</dbReference>
<accession>B2VB50</accession>
<dbReference type="AlphaFoldDB" id="B2VB50"/>
<dbReference type="HOGENOM" id="CLU_1592012_0_0_6"/>
<keyword evidence="1" id="KW-0614">Plasmid</keyword>
<organism evidence="1 2">
    <name type="scientific">Erwinia tasmaniensis (strain DSM 17950 / CFBP 7177 / CIP 109463 / NCPPB 4357 / Et1/99)</name>
    <dbReference type="NCBI Taxonomy" id="465817"/>
    <lineage>
        <taxon>Bacteria</taxon>
        <taxon>Pseudomonadati</taxon>
        <taxon>Pseudomonadota</taxon>
        <taxon>Gammaproteobacteria</taxon>
        <taxon>Enterobacterales</taxon>
        <taxon>Erwiniaceae</taxon>
        <taxon>Erwinia</taxon>
    </lineage>
</organism>
<gene>
    <name evidence="1" type="ordered locus">ETA_pET450420</name>
</gene>
<evidence type="ECO:0000313" key="2">
    <source>
        <dbReference type="Proteomes" id="UP000001726"/>
    </source>
</evidence>
<keyword evidence="2" id="KW-1185">Reference proteome</keyword>